<dbReference type="GO" id="GO:0042626">
    <property type="term" value="F:ATPase-coupled transmembrane transporter activity"/>
    <property type="evidence" value="ECO:0007669"/>
    <property type="project" value="TreeGrafter"/>
</dbReference>
<evidence type="ECO:0000259" key="5">
    <source>
        <dbReference type="Pfam" id="PF00005"/>
    </source>
</evidence>
<evidence type="ECO:0000256" key="3">
    <source>
        <dbReference type="ARBA" id="ARBA00022741"/>
    </source>
</evidence>
<dbReference type="InterPro" id="IPR027417">
    <property type="entry name" value="P-loop_NTPase"/>
</dbReference>
<sequence>MPDFLLALFRLVDQSAINGTIFIDDIDISRLSLDYLRSHLRVILQVPILFCGTLRYNIDPFEQFSDVECFRALEAVQHKQLVCNRPDGLNLLVTESGNNLSVGQRQLVCVARAILKKSHILLIDEATANVDHTTDQMIQEVIGDKFGDRTILTIAHRLNTVANSNRLLILEQGEIVYFDVPNNIDLT</sequence>
<protein>
    <recommendedName>
        <fullName evidence="5">ABC transporter domain-containing protein</fullName>
    </recommendedName>
</protein>
<dbReference type="Proteomes" id="UP000663823">
    <property type="component" value="Unassembled WGS sequence"/>
</dbReference>
<keyword evidence="3" id="KW-0547">Nucleotide-binding</keyword>
<dbReference type="PANTHER" id="PTHR24223">
    <property type="entry name" value="ATP-BINDING CASSETTE SUB-FAMILY C"/>
    <property type="match status" value="1"/>
</dbReference>
<reference evidence="6" key="1">
    <citation type="submission" date="2021-02" db="EMBL/GenBank/DDBJ databases">
        <authorList>
            <person name="Nowell W R."/>
        </authorList>
    </citation>
    <scope>NUCLEOTIDE SEQUENCE</scope>
</reference>
<dbReference type="EMBL" id="CAJOAX010006389">
    <property type="protein sequence ID" value="CAF3979161.1"/>
    <property type="molecule type" value="Genomic_DNA"/>
</dbReference>
<proteinExistence type="inferred from homology"/>
<evidence type="ECO:0000256" key="2">
    <source>
        <dbReference type="ARBA" id="ARBA00009726"/>
    </source>
</evidence>
<comment type="caution">
    <text evidence="6">The sequence shown here is derived from an EMBL/GenBank/DDBJ whole genome shotgun (WGS) entry which is preliminary data.</text>
</comment>
<dbReference type="GO" id="GO:0016887">
    <property type="term" value="F:ATP hydrolysis activity"/>
    <property type="evidence" value="ECO:0007669"/>
    <property type="project" value="InterPro"/>
</dbReference>
<comment type="subcellular location">
    <subcellularLocation>
        <location evidence="1">Membrane</location>
        <topology evidence="1">Multi-pass membrane protein</topology>
    </subcellularLocation>
</comment>
<dbReference type="Pfam" id="PF00005">
    <property type="entry name" value="ABC_tran"/>
    <property type="match status" value="1"/>
</dbReference>
<comment type="similarity">
    <text evidence="2">Belongs to the ABC transporter superfamily. ABCC family. Conjugate transporter (TC 3.A.1.208) subfamily.</text>
</comment>
<dbReference type="GO" id="GO:0016020">
    <property type="term" value="C:membrane"/>
    <property type="evidence" value="ECO:0007669"/>
    <property type="project" value="UniProtKB-SubCell"/>
</dbReference>
<dbReference type="SUPFAM" id="SSF52540">
    <property type="entry name" value="P-loop containing nucleoside triphosphate hydrolases"/>
    <property type="match status" value="1"/>
</dbReference>
<dbReference type="GO" id="GO:0005524">
    <property type="term" value="F:ATP binding"/>
    <property type="evidence" value="ECO:0007669"/>
    <property type="project" value="UniProtKB-KW"/>
</dbReference>
<gene>
    <name evidence="6" type="ORF">OTI717_LOCUS27856</name>
</gene>
<dbReference type="Gene3D" id="3.40.50.300">
    <property type="entry name" value="P-loop containing nucleotide triphosphate hydrolases"/>
    <property type="match status" value="1"/>
</dbReference>
<dbReference type="AlphaFoldDB" id="A0A819MGE3"/>
<keyword evidence="4" id="KW-0067">ATP-binding</keyword>
<feature type="domain" description="ABC transporter" evidence="5">
    <location>
        <begin position="15"/>
        <end position="128"/>
    </location>
</feature>
<evidence type="ECO:0000313" key="6">
    <source>
        <dbReference type="EMBL" id="CAF3979161.1"/>
    </source>
</evidence>
<accession>A0A819MGE3</accession>
<evidence type="ECO:0000313" key="7">
    <source>
        <dbReference type="Proteomes" id="UP000663823"/>
    </source>
</evidence>
<dbReference type="InterPro" id="IPR003439">
    <property type="entry name" value="ABC_transporter-like_ATP-bd"/>
</dbReference>
<evidence type="ECO:0000256" key="1">
    <source>
        <dbReference type="ARBA" id="ARBA00004141"/>
    </source>
</evidence>
<dbReference type="PANTHER" id="PTHR24223:SF456">
    <property type="entry name" value="MULTIDRUG RESISTANCE-ASSOCIATED PROTEIN LETHAL(2)03659"/>
    <property type="match status" value="1"/>
</dbReference>
<evidence type="ECO:0000256" key="4">
    <source>
        <dbReference type="ARBA" id="ARBA00022840"/>
    </source>
</evidence>
<name>A0A819MGE3_9BILA</name>
<dbReference type="InterPro" id="IPR050173">
    <property type="entry name" value="ABC_transporter_C-like"/>
</dbReference>
<organism evidence="6 7">
    <name type="scientific">Rotaria sordida</name>
    <dbReference type="NCBI Taxonomy" id="392033"/>
    <lineage>
        <taxon>Eukaryota</taxon>
        <taxon>Metazoa</taxon>
        <taxon>Spiralia</taxon>
        <taxon>Gnathifera</taxon>
        <taxon>Rotifera</taxon>
        <taxon>Eurotatoria</taxon>
        <taxon>Bdelloidea</taxon>
        <taxon>Philodinida</taxon>
        <taxon>Philodinidae</taxon>
        <taxon>Rotaria</taxon>
    </lineage>
</organism>